<evidence type="ECO:0000313" key="2">
    <source>
        <dbReference type="EMBL" id="BET95192.1"/>
    </source>
</evidence>
<evidence type="ECO:0008006" key="4">
    <source>
        <dbReference type="Google" id="ProtNLM"/>
    </source>
</evidence>
<keyword evidence="3" id="KW-1185">Reference proteome</keyword>
<gene>
    <name evidence="2" type="ORF">TCT1_01130</name>
</gene>
<accession>A0ABM8JR59</accession>
<evidence type="ECO:0000256" key="1">
    <source>
        <dbReference type="SAM" id="MobiDB-lite"/>
    </source>
</evidence>
<proteinExistence type="predicted"/>
<feature type="region of interest" description="Disordered" evidence="1">
    <location>
        <begin position="1"/>
        <end position="20"/>
    </location>
</feature>
<reference evidence="2 3" key="1">
    <citation type="submission" date="2023-10" db="EMBL/GenBank/DDBJ databases">
        <title>Xenorhabdus taiwanensis sp. nov., a symbiotic bacterium associated with the entomopathogenic nematode Steinernema taiwanensis.</title>
        <authorList>
            <person name="Tseng C.T."/>
            <person name="Shu H.Y."/>
            <person name="Chen M.H."/>
            <person name="Fang Y.J."/>
            <person name="Wu T.L."/>
            <person name="Lin Y.C."/>
            <person name="Huang C.J."/>
        </authorList>
    </citation>
    <scope>NUCLEOTIDE SEQUENCE [LARGE SCALE GENOMIC DNA]</scope>
    <source>
        <strain evidence="2 3">TCT-1</strain>
    </source>
</reference>
<organism evidence="2 3">
    <name type="scientific">Xenorhabdus taiwanensis</name>
    <dbReference type="NCBI Taxonomy" id="3085177"/>
    <lineage>
        <taxon>Bacteria</taxon>
        <taxon>Pseudomonadati</taxon>
        <taxon>Pseudomonadota</taxon>
        <taxon>Gammaproteobacteria</taxon>
        <taxon>Enterobacterales</taxon>
        <taxon>Morganellaceae</taxon>
        <taxon>Xenorhabdus</taxon>
    </lineage>
</organism>
<evidence type="ECO:0000313" key="3">
    <source>
        <dbReference type="Proteomes" id="UP001529514"/>
    </source>
</evidence>
<dbReference type="EMBL" id="AP028978">
    <property type="protein sequence ID" value="BET95192.1"/>
    <property type="molecule type" value="Genomic_DNA"/>
</dbReference>
<dbReference type="Proteomes" id="UP001529514">
    <property type="component" value="Chromosome"/>
</dbReference>
<dbReference type="RefSeq" id="WP_374052216.1">
    <property type="nucleotide sequence ID" value="NZ_AP028978.1"/>
</dbReference>
<sequence length="135" mass="14724">MSNVNQQEEQKLDSTSDLNVEIGVYPPGPISVTGLYVMGVKVTDEDDERVANLRVKLSVTDPQGNPVLGEDGQPQIYTNADGSDDTFTYADGLIYFKPNLALNNYQTQAGVYTIEAYVEGSGIEPAKKQVEFINS</sequence>
<protein>
    <recommendedName>
        <fullName evidence="4">Invasin</fullName>
    </recommendedName>
</protein>
<name>A0ABM8JR59_9GAMM</name>